<dbReference type="EMBL" id="JACIJF010000005">
    <property type="protein sequence ID" value="MBB5710830.1"/>
    <property type="molecule type" value="Genomic_DNA"/>
</dbReference>
<evidence type="ECO:0000313" key="1">
    <source>
        <dbReference type="EMBL" id="MBB5710830.1"/>
    </source>
</evidence>
<sequence>MMQYEHQHSLADLLANVADEWFRYYGETEEQLEEMRQVIDGVFSVRKESGLAKVDHVSGGMLQANAQIGPNDGVRFGVIR</sequence>
<evidence type="ECO:0000313" key="2">
    <source>
        <dbReference type="Proteomes" id="UP000527143"/>
    </source>
</evidence>
<name>A0A840YMI3_9SPHN</name>
<organism evidence="1 2">
    <name type="scientific">Sphingomonas xinjiangensis</name>
    <dbReference type="NCBI Taxonomy" id="643568"/>
    <lineage>
        <taxon>Bacteria</taxon>
        <taxon>Pseudomonadati</taxon>
        <taxon>Pseudomonadota</taxon>
        <taxon>Alphaproteobacteria</taxon>
        <taxon>Sphingomonadales</taxon>
        <taxon>Sphingomonadaceae</taxon>
        <taxon>Sphingomonas</taxon>
    </lineage>
</organism>
<keyword evidence="2" id="KW-1185">Reference proteome</keyword>
<dbReference type="AlphaFoldDB" id="A0A840YMI3"/>
<reference evidence="1 2" key="1">
    <citation type="submission" date="2020-08" db="EMBL/GenBank/DDBJ databases">
        <title>Genomic Encyclopedia of Type Strains, Phase IV (KMG-IV): sequencing the most valuable type-strain genomes for metagenomic binning, comparative biology and taxonomic classification.</title>
        <authorList>
            <person name="Goeker M."/>
        </authorList>
    </citation>
    <scope>NUCLEOTIDE SEQUENCE [LARGE SCALE GENOMIC DNA]</scope>
    <source>
        <strain evidence="1 2">DSM 26736</strain>
    </source>
</reference>
<dbReference type="Proteomes" id="UP000527143">
    <property type="component" value="Unassembled WGS sequence"/>
</dbReference>
<gene>
    <name evidence="1" type="ORF">FHT02_002070</name>
</gene>
<comment type="caution">
    <text evidence="1">The sequence shown here is derived from an EMBL/GenBank/DDBJ whole genome shotgun (WGS) entry which is preliminary data.</text>
</comment>
<protein>
    <submittedName>
        <fullName evidence="1">Uncharacterized protein</fullName>
    </submittedName>
</protein>
<accession>A0A840YMI3</accession>
<dbReference type="RefSeq" id="WP_184087142.1">
    <property type="nucleotide sequence ID" value="NZ_JACIJF010000005.1"/>
</dbReference>
<proteinExistence type="predicted"/>